<dbReference type="AlphaFoldDB" id="A0ABD5NBP2"/>
<sequence length="64" mass="7402">MLLRILAAVTGLFELLVPRQFVDWWMGVATDDDGDLKPWVYTVARVEGAVLLLWALTRGWRERD</sequence>
<protein>
    <submittedName>
        <fullName evidence="1">Uncharacterized protein</fullName>
    </submittedName>
</protein>
<evidence type="ECO:0000313" key="1">
    <source>
        <dbReference type="EMBL" id="MFC3476591.1"/>
    </source>
</evidence>
<accession>A0ABD5NBP2</accession>
<organism evidence="1 2">
    <name type="scientific">Halobacterium litoreum</name>
    <dbReference type="NCBI Taxonomy" id="2039234"/>
    <lineage>
        <taxon>Archaea</taxon>
        <taxon>Methanobacteriati</taxon>
        <taxon>Methanobacteriota</taxon>
        <taxon>Stenosarchaea group</taxon>
        <taxon>Halobacteria</taxon>
        <taxon>Halobacteriales</taxon>
        <taxon>Halobacteriaceae</taxon>
        <taxon>Halobacterium</taxon>
    </lineage>
</organism>
<proteinExistence type="predicted"/>
<reference evidence="1 2" key="1">
    <citation type="journal article" date="2019" name="Int. J. Syst. Evol. Microbiol.">
        <title>The Global Catalogue of Microorganisms (GCM) 10K type strain sequencing project: providing services to taxonomists for standard genome sequencing and annotation.</title>
        <authorList>
            <consortium name="The Broad Institute Genomics Platform"/>
            <consortium name="The Broad Institute Genome Sequencing Center for Infectious Disease"/>
            <person name="Wu L."/>
            <person name="Ma J."/>
        </authorList>
    </citation>
    <scope>NUCLEOTIDE SEQUENCE [LARGE SCALE GENOMIC DNA]</scope>
    <source>
        <strain evidence="1 2">CGMCC 1.12562</strain>
    </source>
</reference>
<dbReference type="RefSeq" id="WP_232572262.1">
    <property type="nucleotide sequence ID" value="NZ_CP089466.1"/>
</dbReference>
<dbReference type="Proteomes" id="UP001595660">
    <property type="component" value="Unassembled WGS sequence"/>
</dbReference>
<comment type="caution">
    <text evidence="1">The sequence shown here is derived from an EMBL/GenBank/DDBJ whole genome shotgun (WGS) entry which is preliminary data.</text>
</comment>
<gene>
    <name evidence="1" type="ORF">ACFOKC_02510</name>
</gene>
<dbReference type="GeneID" id="69117498"/>
<name>A0ABD5NBP2_9EURY</name>
<dbReference type="EMBL" id="JBHRWN010000002">
    <property type="protein sequence ID" value="MFC3476591.1"/>
    <property type="molecule type" value="Genomic_DNA"/>
</dbReference>
<keyword evidence="2" id="KW-1185">Reference proteome</keyword>
<evidence type="ECO:0000313" key="2">
    <source>
        <dbReference type="Proteomes" id="UP001595660"/>
    </source>
</evidence>